<keyword evidence="7 8" id="KW-0378">Hydrolase</keyword>
<dbReference type="PANTHER" id="PTHR45777:SF2">
    <property type="entry name" value="METHIONINE AMINOPEPTIDASE 2"/>
    <property type="match status" value="1"/>
</dbReference>
<dbReference type="EMBL" id="AP006498">
    <property type="protein sequence ID" value="BAM81860.1"/>
    <property type="molecule type" value="Genomic_DNA"/>
</dbReference>
<sequence length="472" mass="52033">MTQESVVEAEARLEAGLAVSDKVMNFSLGKATAVPSSKHVHTAAVSAQTVVDDDDEDADDVTATSTSEKGPKKPHKRRGKRGGRRKGASENGGGDSTVASSPVPQPLPKATCSTELCGISRLFPEGVYPAGEVQDYVGDQAYRTTQAEVRERERLSFDMIGKARKAAEVHRRVRTYIRPRIQPGIRLVDLCEELENATRTLVEEDGLEAGIAFPTGCSLNHVAAHYTPNRGDDTRLQHTDVMKLDFGVHVDGIIMDCAFTIAFDERYEKLLEAVREATNAGIRAAGIDVRLSEMGSIIQEVMESHEIELDGKVMPIRSIRNLNGHSIDRYRIHAGKTVPIVKSSVPGKMEEGELYAIETFGSTGRAYVTESGECSHYMKVFDASHVPLRMPRARQLLSTINRHFGTLAFCRRYLDRLGEERYLMALKHLCDVGIVQPYPPLCDVPGSLTAQFEHTILLRPTGKEVLTRGDDF</sequence>
<feature type="binding site" evidence="8">
    <location>
        <position position="225"/>
    </location>
    <ligand>
        <name>substrate</name>
    </ligand>
</feature>
<evidence type="ECO:0000256" key="3">
    <source>
        <dbReference type="ARBA" id="ARBA00001954"/>
    </source>
</evidence>
<comment type="similarity">
    <text evidence="8">Belongs to the peptidase M24A family. Methionine aminopeptidase eukaryotic type 2 subfamily.</text>
</comment>
<dbReference type="InterPro" id="IPR036388">
    <property type="entry name" value="WH-like_DNA-bd_sf"/>
</dbReference>
<dbReference type="HAMAP" id="MF_03175">
    <property type="entry name" value="MetAP_2_euk"/>
    <property type="match status" value="1"/>
</dbReference>
<dbReference type="HOGENOM" id="CLU_015857_7_2_1"/>
<dbReference type="InterPro" id="IPR018349">
    <property type="entry name" value="Pept_M24A_MAP2_BS"/>
</dbReference>
<dbReference type="KEGG" id="cme:CYME_CMP247C"/>
<evidence type="ECO:0000313" key="13">
    <source>
        <dbReference type="Proteomes" id="UP000007014"/>
    </source>
</evidence>
<dbReference type="GO" id="GO:0004239">
    <property type="term" value="F:initiator methionyl aminopeptidase activity"/>
    <property type="evidence" value="ECO:0007669"/>
    <property type="project" value="UniProtKB-UniRule"/>
</dbReference>
<dbReference type="GO" id="GO:0006508">
    <property type="term" value="P:proteolysis"/>
    <property type="evidence" value="ECO:0007669"/>
    <property type="project" value="UniProtKB-KW"/>
</dbReference>
<reference evidence="12 13" key="2">
    <citation type="journal article" date="2007" name="BMC Biol.">
        <title>A 100%-complete sequence reveals unusually simple genomic features in the hot-spring red alga Cyanidioschyzon merolae.</title>
        <authorList>
            <person name="Nozaki H."/>
            <person name="Takano H."/>
            <person name="Misumi O."/>
            <person name="Terasawa K."/>
            <person name="Matsuzaki M."/>
            <person name="Maruyama S."/>
            <person name="Nishida K."/>
            <person name="Yagisawa F."/>
            <person name="Yoshida Y."/>
            <person name="Fujiwara T."/>
            <person name="Takio S."/>
            <person name="Tamura K."/>
            <person name="Chung S.J."/>
            <person name="Nakamura S."/>
            <person name="Kuroiwa H."/>
            <person name="Tanaka K."/>
            <person name="Sato N."/>
            <person name="Kuroiwa T."/>
        </authorList>
    </citation>
    <scope>NUCLEOTIDE SEQUENCE [LARGE SCALE GENOMIC DNA]</scope>
    <source>
        <strain evidence="12 13">10D</strain>
    </source>
</reference>
<feature type="compositionally biased region" description="Basic residues" evidence="10">
    <location>
        <begin position="72"/>
        <end position="86"/>
    </location>
</feature>
<keyword evidence="4 8" id="KW-0031">Aminopeptidase</keyword>
<feature type="region of interest" description="Disordered" evidence="10">
    <location>
        <begin position="33"/>
        <end position="107"/>
    </location>
</feature>
<dbReference type="OMA" id="PFAKRWL"/>
<dbReference type="GeneID" id="16996184"/>
<feature type="binding site" evidence="8">
    <location>
        <position position="325"/>
    </location>
    <ligand>
        <name>a divalent metal cation</name>
        <dbReference type="ChEBI" id="CHEBI:60240"/>
        <label>2</label>
        <note>catalytic</note>
    </ligand>
</feature>
<feature type="binding site" evidence="8">
    <location>
        <position position="256"/>
    </location>
    <ligand>
        <name>a divalent metal cation</name>
        <dbReference type="ChEBI" id="CHEBI:60240"/>
        <label>1</label>
    </ligand>
</feature>
<keyword evidence="13" id="KW-1185">Reference proteome</keyword>
<evidence type="ECO:0000256" key="7">
    <source>
        <dbReference type="ARBA" id="ARBA00022801"/>
    </source>
</evidence>
<dbReference type="SUPFAM" id="SSF55920">
    <property type="entry name" value="Creatinase/aminopeptidase"/>
    <property type="match status" value="1"/>
</dbReference>
<dbReference type="Gene3D" id="3.90.230.10">
    <property type="entry name" value="Creatinase/methionine aminopeptidase superfamily"/>
    <property type="match status" value="1"/>
</dbReference>
<dbReference type="InterPro" id="IPR000994">
    <property type="entry name" value="Pept_M24"/>
</dbReference>
<dbReference type="PRINTS" id="PR00599">
    <property type="entry name" value="MAPEPTIDASE"/>
</dbReference>
<dbReference type="GO" id="GO:0046872">
    <property type="term" value="F:metal ion binding"/>
    <property type="evidence" value="ECO:0007669"/>
    <property type="project" value="UniProtKB-UniRule"/>
</dbReference>
<evidence type="ECO:0000256" key="8">
    <source>
        <dbReference type="HAMAP-Rule" id="MF_03175"/>
    </source>
</evidence>
<dbReference type="InterPro" id="IPR036390">
    <property type="entry name" value="WH_DNA-bd_sf"/>
</dbReference>
<comment type="cofactor">
    <cofactor evidence="8">
        <name>Co(2+)</name>
        <dbReference type="ChEBI" id="CHEBI:48828"/>
    </cofactor>
    <cofactor evidence="8">
        <name>Zn(2+)</name>
        <dbReference type="ChEBI" id="CHEBI:29105"/>
    </cofactor>
    <cofactor evidence="8">
        <name>Mn(2+)</name>
        <dbReference type="ChEBI" id="CHEBI:29035"/>
    </cofactor>
    <cofactor evidence="8">
        <name>Fe(2+)</name>
        <dbReference type="ChEBI" id="CHEBI:29033"/>
    </cofactor>
    <text evidence="8">Binds 2 divalent metal cations per subunit. Has a high-affinity and a low affinity metal-binding site. The true nature of the physiological cofactor is under debate. The enzyme is active with cobalt, zinc, manganese or divalent iron ions. Most likely, methionine aminopeptidases function as mononuclear Fe(2+)-metalloproteases under physiological conditions, and the catalytically relevant metal-binding site has been assigned to the histidine-containing high-affinity site.</text>
</comment>
<dbReference type="eggNOG" id="KOG2775">
    <property type="taxonomic scope" value="Eukaryota"/>
</dbReference>
<dbReference type="GO" id="GO:0070006">
    <property type="term" value="F:metalloaminopeptidase activity"/>
    <property type="evidence" value="ECO:0007669"/>
    <property type="project" value="UniProtKB-UniRule"/>
</dbReference>
<dbReference type="InterPro" id="IPR002468">
    <property type="entry name" value="Pept_M24A_MAP2"/>
</dbReference>
<feature type="binding site" evidence="8">
    <location>
        <position position="256"/>
    </location>
    <ligand>
        <name>a divalent metal cation</name>
        <dbReference type="ChEBI" id="CHEBI:60240"/>
        <label>2</label>
        <note>catalytic</note>
    </ligand>
</feature>
<proteinExistence type="inferred from homology"/>
<reference evidence="12 13" key="1">
    <citation type="journal article" date="2004" name="Nature">
        <title>Genome sequence of the ultrasmall unicellular red alga Cyanidioschyzon merolae 10D.</title>
        <authorList>
            <person name="Matsuzaki M."/>
            <person name="Misumi O."/>
            <person name="Shin-i T."/>
            <person name="Maruyama S."/>
            <person name="Takahara M."/>
            <person name="Miyagishima S."/>
            <person name="Mori T."/>
            <person name="Nishida K."/>
            <person name="Yagisawa F."/>
            <person name="Nishida K."/>
            <person name="Yoshida Y."/>
            <person name="Nishimura Y."/>
            <person name="Nakao S."/>
            <person name="Kobayashi T."/>
            <person name="Momoyama Y."/>
            <person name="Higashiyama T."/>
            <person name="Minoda A."/>
            <person name="Sano M."/>
            <person name="Nomoto H."/>
            <person name="Oishi K."/>
            <person name="Hayashi H."/>
            <person name="Ohta F."/>
            <person name="Nishizaka S."/>
            <person name="Haga S."/>
            <person name="Miura S."/>
            <person name="Morishita T."/>
            <person name="Kabeya Y."/>
            <person name="Terasawa K."/>
            <person name="Suzuki Y."/>
            <person name="Ishii Y."/>
            <person name="Asakawa S."/>
            <person name="Takano H."/>
            <person name="Ohta N."/>
            <person name="Kuroiwa H."/>
            <person name="Tanaka K."/>
            <person name="Shimizu N."/>
            <person name="Sugano S."/>
            <person name="Sato N."/>
            <person name="Nozaki H."/>
            <person name="Ogasawara N."/>
            <person name="Kohara Y."/>
            <person name="Kuroiwa T."/>
        </authorList>
    </citation>
    <scope>NUCLEOTIDE SEQUENCE [LARGE SCALE GENOMIC DNA]</scope>
    <source>
        <strain evidence="12 13">10D</strain>
    </source>
</reference>
<keyword evidence="6 8" id="KW-0479">Metal-binding</keyword>
<dbReference type="Gene3D" id="1.10.10.10">
    <property type="entry name" value="Winged helix-like DNA-binding domain superfamily/Winged helix DNA-binding domain"/>
    <property type="match status" value="1"/>
</dbReference>
<evidence type="ECO:0000256" key="2">
    <source>
        <dbReference type="ARBA" id="ARBA00001936"/>
    </source>
</evidence>
<dbReference type="CDD" id="cd01088">
    <property type="entry name" value="MetAP2"/>
    <property type="match status" value="1"/>
</dbReference>
<comment type="catalytic activity">
    <reaction evidence="1 8 9">
        <text>Release of N-terminal amino acids, preferentially methionine, from peptides and arylamides.</text>
        <dbReference type="EC" id="3.4.11.18"/>
    </reaction>
</comment>
<evidence type="ECO:0000313" key="12">
    <source>
        <dbReference type="EMBL" id="BAM81860.1"/>
    </source>
</evidence>
<evidence type="ECO:0000256" key="5">
    <source>
        <dbReference type="ARBA" id="ARBA00022670"/>
    </source>
</evidence>
<feature type="binding site" evidence="8">
    <location>
        <position position="453"/>
    </location>
    <ligand>
        <name>a divalent metal cation</name>
        <dbReference type="ChEBI" id="CHEBI:60240"/>
        <label>2</label>
        <note>catalytic</note>
    </ligand>
</feature>
<accession>M1V661</accession>
<feature type="binding site" evidence="8">
    <location>
        <position position="358"/>
    </location>
    <ligand>
        <name>a divalent metal cation</name>
        <dbReference type="ChEBI" id="CHEBI:60240"/>
        <label>2</label>
        <note>catalytic</note>
    </ligand>
</feature>
<protein>
    <recommendedName>
        <fullName evidence="8">Methionine aminopeptidase 2</fullName>
        <shortName evidence="8">MAP 2</shortName>
        <shortName evidence="8">MetAP 2</shortName>
        <ecNumber evidence="8">3.4.11.18</ecNumber>
    </recommendedName>
    <alternativeName>
        <fullName evidence="8">Peptidase M</fullName>
    </alternativeName>
</protein>
<comment type="subcellular location">
    <subcellularLocation>
        <location evidence="8">Cytoplasm</location>
    </subcellularLocation>
</comment>
<dbReference type="Gramene" id="CMP247CT">
    <property type="protein sequence ID" value="CMP247CT"/>
    <property type="gene ID" value="CMP247C"/>
</dbReference>
<dbReference type="PROSITE" id="PS01202">
    <property type="entry name" value="MAP_2"/>
    <property type="match status" value="1"/>
</dbReference>
<evidence type="ECO:0000259" key="11">
    <source>
        <dbReference type="Pfam" id="PF00557"/>
    </source>
</evidence>
<evidence type="ECO:0000256" key="6">
    <source>
        <dbReference type="ARBA" id="ARBA00022723"/>
    </source>
</evidence>
<dbReference type="InterPro" id="IPR036005">
    <property type="entry name" value="Creatinase/aminopeptidase-like"/>
</dbReference>
<name>M1V661_CYAM1</name>
<dbReference type="AlphaFoldDB" id="M1V661"/>
<dbReference type="OrthoDB" id="7848262at2759"/>
<dbReference type="InterPro" id="IPR001714">
    <property type="entry name" value="Pept_M24_MAP"/>
</dbReference>
<evidence type="ECO:0000256" key="4">
    <source>
        <dbReference type="ARBA" id="ARBA00022438"/>
    </source>
</evidence>
<dbReference type="InterPro" id="IPR050247">
    <property type="entry name" value="Met_Aminopeptidase_Type2"/>
</dbReference>
<dbReference type="STRING" id="280699.M1V661"/>
<feature type="binding site" evidence="8">
    <location>
        <position position="333"/>
    </location>
    <ligand>
        <name>substrate</name>
    </ligand>
</feature>
<dbReference type="Pfam" id="PF00557">
    <property type="entry name" value="Peptidase_M24"/>
    <property type="match status" value="1"/>
</dbReference>
<comment type="cofactor">
    <cofactor evidence="3">
        <name>Fe(2+)</name>
        <dbReference type="ChEBI" id="CHEBI:29033"/>
    </cofactor>
</comment>
<evidence type="ECO:0000256" key="10">
    <source>
        <dbReference type="SAM" id="MobiDB-lite"/>
    </source>
</evidence>
<feature type="binding site" evidence="8">
    <location>
        <position position="453"/>
    </location>
    <ligand>
        <name>a divalent metal cation</name>
        <dbReference type="ChEBI" id="CHEBI:60240"/>
        <label>1</label>
    </ligand>
</feature>
<dbReference type="SUPFAM" id="SSF46785">
    <property type="entry name" value="Winged helix' DNA-binding domain"/>
    <property type="match status" value="1"/>
</dbReference>
<keyword evidence="5 8" id="KW-0645">Protease</keyword>
<dbReference type="NCBIfam" id="TIGR00501">
    <property type="entry name" value="met_pdase_II"/>
    <property type="match status" value="1"/>
</dbReference>
<keyword evidence="8" id="KW-0963">Cytoplasm</keyword>
<evidence type="ECO:0000256" key="9">
    <source>
        <dbReference type="RuleBase" id="RU003653"/>
    </source>
</evidence>
<gene>
    <name evidence="12" type="ORF">CYME_CMP247C</name>
</gene>
<dbReference type="PANTHER" id="PTHR45777">
    <property type="entry name" value="METHIONINE AMINOPEPTIDASE 2"/>
    <property type="match status" value="1"/>
</dbReference>
<feature type="domain" description="Peptidase M24" evidence="11">
    <location>
        <begin position="163"/>
        <end position="359"/>
    </location>
</feature>
<dbReference type="GO" id="GO:0005737">
    <property type="term" value="C:cytoplasm"/>
    <property type="evidence" value="ECO:0007669"/>
    <property type="project" value="UniProtKB-SubCell"/>
</dbReference>
<evidence type="ECO:0000256" key="1">
    <source>
        <dbReference type="ARBA" id="ARBA00000294"/>
    </source>
</evidence>
<comment type="cofactor">
    <cofactor evidence="2">
        <name>Mn(2+)</name>
        <dbReference type="ChEBI" id="CHEBI:29035"/>
    </cofactor>
</comment>
<feature type="compositionally biased region" description="Acidic residues" evidence="10">
    <location>
        <begin position="51"/>
        <end position="60"/>
    </location>
</feature>
<dbReference type="RefSeq" id="XP_005537896.1">
    <property type="nucleotide sequence ID" value="XM_005537839.1"/>
</dbReference>
<feature type="binding site" evidence="8">
    <location>
        <position position="245"/>
    </location>
    <ligand>
        <name>a divalent metal cation</name>
        <dbReference type="ChEBI" id="CHEBI:60240"/>
        <label>1</label>
    </ligand>
</feature>
<dbReference type="Proteomes" id="UP000007014">
    <property type="component" value="Chromosome 16"/>
</dbReference>
<dbReference type="EC" id="3.4.11.18" evidence="8"/>
<comment type="function">
    <text evidence="8 9">Cotranslationally removes the N-terminal methionine from nascent proteins. The N-terminal methionine is often cleaved when the second residue in the primary sequence is small and uncharged (Met-Ala-, Cys, Gly, Pro, Ser, Thr, or Val).</text>
</comment>
<organism evidence="12 13">
    <name type="scientific">Cyanidioschyzon merolae (strain NIES-3377 / 10D)</name>
    <name type="common">Unicellular red alga</name>
    <dbReference type="NCBI Taxonomy" id="280699"/>
    <lineage>
        <taxon>Eukaryota</taxon>
        <taxon>Rhodophyta</taxon>
        <taxon>Bangiophyceae</taxon>
        <taxon>Cyanidiales</taxon>
        <taxon>Cyanidiaceae</taxon>
        <taxon>Cyanidioschyzon</taxon>
    </lineage>
</organism>